<dbReference type="NCBIfam" id="TIGR00046">
    <property type="entry name" value="RsmE family RNA methyltransferase"/>
    <property type="match status" value="1"/>
</dbReference>
<keyword evidence="6 12" id="KW-0698">rRNA processing</keyword>
<evidence type="ECO:0000259" key="13">
    <source>
        <dbReference type="Pfam" id="PF04452"/>
    </source>
</evidence>
<dbReference type="CDD" id="cd18084">
    <property type="entry name" value="RsmE-like"/>
    <property type="match status" value="1"/>
</dbReference>
<dbReference type="Pfam" id="PF20260">
    <property type="entry name" value="PUA_4"/>
    <property type="match status" value="1"/>
</dbReference>
<dbReference type="InterPro" id="IPR046886">
    <property type="entry name" value="RsmE_MTase_dom"/>
</dbReference>
<evidence type="ECO:0000256" key="12">
    <source>
        <dbReference type="PIRNR" id="PIRNR015601"/>
    </source>
</evidence>
<dbReference type="InterPro" id="IPR029028">
    <property type="entry name" value="Alpha/beta_knot_MTases"/>
</dbReference>
<keyword evidence="5 12" id="KW-0963">Cytoplasm</keyword>
<evidence type="ECO:0000256" key="7">
    <source>
        <dbReference type="ARBA" id="ARBA00022603"/>
    </source>
</evidence>
<dbReference type="InterPro" id="IPR015947">
    <property type="entry name" value="PUA-like_sf"/>
</dbReference>
<dbReference type="SUPFAM" id="SSF88697">
    <property type="entry name" value="PUA domain-like"/>
    <property type="match status" value="1"/>
</dbReference>
<accession>A0A6P1TPV9</accession>
<comment type="subcellular location">
    <subcellularLocation>
        <location evidence="1 12">Cytoplasm</location>
    </subcellularLocation>
</comment>
<dbReference type="RefSeq" id="WP_161838756.1">
    <property type="nucleotide sequence ID" value="NZ_CP048000.1"/>
</dbReference>
<evidence type="ECO:0000256" key="10">
    <source>
        <dbReference type="ARBA" id="ARBA00025699"/>
    </source>
</evidence>
<dbReference type="InterPro" id="IPR029026">
    <property type="entry name" value="tRNA_m1G_MTases_N"/>
</dbReference>
<evidence type="ECO:0000256" key="3">
    <source>
        <dbReference type="ARBA" id="ARBA00012328"/>
    </source>
</evidence>
<evidence type="ECO:0000256" key="11">
    <source>
        <dbReference type="ARBA" id="ARBA00047944"/>
    </source>
</evidence>
<dbReference type="EMBL" id="CP048000">
    <property type="protein sequence ID" value="QHQ61931.1"/>
    <property type="molecule type" value="Genomic_DNA"/>
</dbReference>
<keyword evidence="8 12" id="KW-0808">Transferase</keyword>
<dbReference type="GO" id="GO:0070475">
    <property type="term" value="P:rRNA base methylation"/>
    <property type="evidence" value="ECO:0007669"/>
    <property type="project" value="TreeGrafter"/>
</dbReference>
<comment type="catalytic activity">
    <reaction evidence="11 12">
        <text>uridine(1498) in 16S rRNA + S-adenosyl-L-methionine = N(3)-methyluridine(1498) in 16S rRNA + S-adenosyl-L-homocysteine + H(+)</text>
        <dbReference type="Rhea" id="RHEA:42920"/>
        <dbReference type="Rhea" id="RHEA-COMP:10283"/>
        <dbReference type="Rhea" id="RHEA-COMP:10284"/>
        <dbReference type="ChEBI" id="CHEBI:15378"/>
        <dbReference type="ChEBI" id="CHEBI:57856"/>
        <dbReference type="ChEBI" id="CHEBI:59789"/>
        <dbReference type="ChEBI" id="CHEBI:65315"/>
        <dbReference type="ChEBI" id="CHEBI:74502"/>
        <dbReference type="EC" id="2.1.1.193"/>
    </reaction>
</comment>
<keyword evidence="9 12" id="KW-0949">S-adenosyl-L-methionine</keyword>
<evidence type="ECO:0000259" key="14">
    <source>
        <dbReference type="Pfam" id="PF20260"/>
    </source>
</evidence>
<comment type="function">
    <text evidence="10 12">Specifically methylates the N3 position of the uracil ring of uridine 1498 (m3U1498) in 16S rRNA. Acts on the fully assembled 30S ribosomal subunit.</text>
</comment>
<dbReference type="Gene3D" id="3.40.1280.10">
    <property type="match status" value="1"/>
</dbReference>
<dbReference type="EC" id="2.1.1.193" evidence="3 12"/>
<dbReference type="PIRSF" id="PIRSF015601">
    <property type="entry name" value="MTase_slr0722"/>
    <property type="match status" value="1"/>
</dbReference>
<dbReference type="Pfam" id="PF04452">
    <property type="entry name" value="Methyltrans_RNA"/>
    <property type="match status" value="1"/>
</dbReference>
<dbReference type="GO" id="GO:0005737">
    <property type="term" value="C:cytoplasm"/>
    <property type="evidence" value="ECO:0007669"/>
    <property type="project" value="UniProtKB-SubCell"/>
</dbReference>
<evidence type="ECO:0000256" key="5">
    <source>
        <dbReference type="ARBA" id="ARBA00022490"/>
    </source>
</evidence>
<dbReference type="Proteomes" id="UP000464314">
    <property type="component" value="Chromosome"/>
</dbReference>
<reference evidence="15 16" key="1">
    <citation type="submission" date="2020-01" db="EMBL/GenBank/DDBJ databases">
        <title>Genome analysis of Anaerocolumna sp. CBA3638.</title>
        <authorList>
            <person name="Kim J."/>
            <person name="Roh S.W."/>
        </authorList>
    </citation>
    <scope>NUCLEOTIDE SEQUENCE [LARGE SCALE GENOMIC DNA]</scope>
    <source>
        <strain evidence="15 16">CBA3638</strain>
    </source>
</reference>
<keyword evidence="7 12" id="KW-0489">Methyltransferase</keyword>
<evidence type="ECO:0000256" key="6">
    <source>
        <dbReference type="ARBA" id="ARBA00022552"/>
    </source>
</evidence>
<dbReference type="PANTHER" id="PTHR30027">
    <property type="entry name" value="RIBOSOMAL RNA SMALL SUBUNIT METHYLTRANSFERASE E"/>
    <property type="match status" value="1"/>
</dbReference>
<dbReference type="SUPFAM" id="SSF75217">
    <property type="entry name" value="alpha/beta knot"/>
    <property type="match status" value="1"/>
</dbReference>
<dbReference type="InterPro" id="IPR006700">
    <property type="entry name" value="RsmE"/>
</dbReference>
<keyword evidence="16" id="KW-1185">Reference proteome</keyword>
<proteinExistence type="inferred from homology"/>
<evidence type="ECO:0000256" key="1">
    <source>
        <dbReference type="ARBA" id="ARBA00004496"/>
    </source>
</evidence>
<dbReference type="NCBIfam" id="NF008692">
    <property type="entry name" value="PRK11713.1-5"/>
    <property type="match status" value="1"/>
</dbReference>
<gene>
    <name evidence="15" type="ORF">Ana3638_15010</name>
</gene>
<dbReference type="GO" id="GO:0070042">
    <property type="term" value="F:rRNA (uridine-N3-)-methyltransferase activity"/>
    <property type="evidence" value="ECO:0007669"/>
    <property type="project" value="TreeGrafter"/>
</dbReference>
<evidence type="ECO:0000256" key="2">
    <source>
        <dbReference type="ARBA" id="ARBA00005528"/>
    </source>
</evidence>
<dbReference type="Gene3D" id="2.40.240.20">
    <property type="entry name" value="Hypothetical PUA domain-like, domain 1"/>
    <property type="match status" value="1"/>
</dbReference>
<dbReference type="AlphaFoldDB" id="A0A6P1TPV9"/>
<evidence type="ECO:0000313" key="15">
    <source>
        <dbReference type="EMBL" id="QHQ61931.1"/>
    </source>
</evidence>
<organism evidence="15 16">
    <name type="scientific">Anaerocolumna sedimenticola</name>
    <dbReference type="NCBI Taxonomy" id="2696063"/>
    <lineage>
        <taxon>Bacteria</taxon>
        <taxon>Bacillati</taxon>
        <taxon>Bacillota</taxon>
        <taxon>Clostridia</taxon>
        <taxon>Lachnospirales</taxon>
        <taxon>Lachnospiraceae</taxon>
        <taxon>Anaerocolumna</taxon>
    </lineage>
</organism>
<evidence type="ECO:0000256" key="4">
    <source>
        <dbReference type="ARBA" id="ARBA00013673"/>
    </source>
</evidence>
<evidence type="ECO:0000256" key="9">
    <source>
        <dbReference type="ARBA" id="ARBA00022691"/>
    </source>
</evidence>
<feature type="domain" description="Ribosomal RNA small subunit methyltransferase E PUA-like" evidence="14">
    <location>
        <begin position="18"/>
        <end position="62"/>
    </location>
</feature>
<comment type="similarity">
    <text evidence="2 12">Belongs to the RNA methyltransferase RsmE family.</text>
</comment>
<sequence>MYRFYVEPDQIGEKEIYITGSDVNHIKNVLRMKPGEKIIICNGQGKDFYCIIMDESDSKILAGIQEARNTDTELEGKIYLFQGIPKKDKMELIIQKAVELGVYEIIPVMTKRTVVKLEDKKKELKKLERWQSISASAAKQSGRGIIPKVTDTFTWKEAVSYAKNLDCKMIPYENANDIAKTKKIIESIKSHHSVGIFIGPEGGFEEQEVAQAMNAGIIPITLGRRILRTETAGLAVLSMLMLQLESTR</sequence>
<evidence type="ECO:0000313" key="16">
    <source>
        <dbReference type="Proteomes" id="UP000464314"/>
    </source>
</evidence>
<feature type="domain" description="Ribosomal RNA small subunit methyltransferase E methyltransferase" evidence="13">
    <location>
        <begin position="74"/>
        <end position="240"/>
    </location>
</feature>
<evidence type="ECO:0000256" key="8">
    <source>
        <dbReference type="ARBA" id="ARBA00022679"/>
    </source>
</evidence>
<dbReference type="PANTHER" id="PTHR30027:SF3">
    <property type="entry name" value="16S RRNA (URACIL(1498)-N(3))-METHYLTRANSFERASE"/>
    <property type="match status" value="1"/>
</dbReference>
<dbReference type="InterPro" id="IPR046887">
    <property type="entry name" value="RsmE_PUA-like"/>
</dbReference>
<protein>
    <recommendedName>
        <fullName evidence="4 12">Ribosomal RNA small subunit methyltransferase E</fullName>
        <ecNumber evidence="3 12">2.1.1.193</ecNumber>
    </recommendedName>
</protein>
<name>A0A6P1TPV9_9FIRM</name>
<dbReference type="KEGG" id="anr:Ana3638_15010"/>